<gene>
    <name evidence="1" type="ORF">DPEC_G00152260</name>
</gene>
<organism evidence="1 2">
    <name type="scientific">Dallia pectoralis</name>
    <name type="common">Alaska blackfish</name>
    <dbReference type="NCBI Taxonomy" id="75939"/>
    <lineage>
        <taxon>Eukaryota</taxon>
        <taxon>Metazoa</taxon>
        <taxon>Chordata</taxon>
        <taxon>Craniata</taxon>
        <taxon>Vertebrata</taxon>
        <taxon>Euteleostomi</taxon>
        <taxon>Actinopterygii</taxon>
        <taxon>Neopterygii</taxon>
        <taxon>Teleostei</taxon>
        <taxon>Protacanthopterygii</taxon>
        <taxon>Esociformes</taxon>
        <taxon>Umbridae</taxon>
        <taxon>Dallia</taxon>
    </lineage>
</organism>
<reference evidence="1" key="1">
    <citation type="submission" date="2021-05" db="EMBL/GenBank/DDBJ databases">
        <authorList>
            <person name="Pan Q."/>
            <person name="Jouanno E."/>
            <person name="Zahm M."/>
            <person name="Klopp C."/>
            <person name="Cabau C."/>
            <person name="Louis A."/>
            <person name="Berthelot C."/>
            <person name="Parey E."/>
            <person name="Roest Crollius H."/>
            <person name="Montfort J."/>
            <person name="Robinson-Rechavi M."/>
            <person name="Bouchez O."/>
            <person name="Lampietro C."/>
            <person name="Lopez Roques C."/>
            <person name="Donnadieu C."/>
            <person name="Postlethwait J."/>
            <person name="Bobe J."/>
            <person name="Dillon D."/>
            <person name="Chandos A."/>
            <person name="von Hippel F."/>
            <person name="Guiguen Y."/>
        </authorList>
    </citation>
    <scope>NUCLEOTIDE SEQUENCE</scope>
    <source>
        <strain evidence="1">YG-Jan2019</strain>
    </source>
</reference>
<dbReference type="Proteomes" id="UP001157502">
    <property type="component" value="Chromosome 12"/>
</dbReference>
<evidence type="ECO:0000313" key="1">
    <source>
        <dbReference type="EMBL" id="KAJ8003809.1"/>
    </source>
</evidence>
<accession>A0ACC2GJ97</accession>
<dbReference type="EMBL" id="CM055739">
    <property type="protein sequence ID" value="KAJ8003809.1"/>
    <property type="molecule type" value="Genomic_DNA"/>
</dbReference>
<evidence type="ECO:0000313" key="2">
    <source>
        <dbReference type="Proteomes" id="UP001157502"/>
    </source>
</evidence>
<proteinExistence type="predicted"/>
<keyword evidence="2" id="KW-1185">Reference proteome</keyword>
<comment type="caution">
    <text evidence="1">The sequence shown here is derived from an EMBL/GenBank/DDBJ whole genome shotgun (WGS) entry which is preliminary data.</text>
</comment>
<sequence length="271" mass="30661">MGPDERRSVHLFLAGFSGSLGVLFLLLSFGTDYWLLASETCGPGGSRGDGDLRLGEVQHPDTFFHQGLFWRCTFLGTREENREWLYRFTNQPHQKYCVSAYLFPLAGSDPTKEYQLHDSAHYRAFWSIFLLVGVSTVVIGVFLIICGSPFANRRLYKIGGAFFLTGGLCLLAVVVMYVMWTQVLDTLDQYVARRQLSSMCSSDYHMSVHYGTSFLFAPVSIFFLLSASLLFILIGQYRAEQCQRAERPQEVESVQLCKDLDFSLELVSSDL</sequence>
<name>A0ACC2GJ97_DALPE</name>
<protein>
    <submittedName>
        <fullName evidence="1">Uncharacterized protein</fullName>
    </submittedName>
</protein>